<comment type="function">
    <text evidence="4">Reversible hydration of carbon dioxide.</text>
</comment>
<dbReference type="InterPro" id="IPR001148">
    <property type="entry name" value="CA_dom"/>
</dbReference>
<dbReference type="EMBL" id="JALNTZ010000001">
    <property type="protein sequence ID" value="KAJ3664840.1"/>
    <property type="molecule type" value="Genomic_DNA"/>
</dbReference>
<dbReference type="AlphaFoldDB" id="A0AA38IZ29"/>
<dbReference type="GO" id="GO:0005737">
    <property type="term" value="C:cytoplasm"/>
    <property type="evidence" value="ECO:0007669"/>
    <property type="project" value="TreeGrafter"/>
</dbReference>
<evidence type="ECO:0000256" key="2">
    <source>
        <dbReference type="ARBA" id="ARBA00022723"/>
    </source>
</evidence>
<comment type="similarity">
    <text evidence="1 4">Belongs to the alpha-carbonic anhydrase family.</text>
</comment>
<dbReference type="GO" id="GO:0004089">
    <property type="term" value="F:carbonate dehydratase activity"/>
    <property type="evidence" value="ECO:0007669"/>
    <property type="project" value="UniProtKB-UniRule"/>
</dbReference>
<dbReference type="PANTHER" id="PTHR18952">
    <property type="entry name" value="CARBONIC ANHYDRASE"/>
    <property type="match status" value="1"/>
</dbReference>
<feature type="domain" description="Alpha-carbonic anhydrase" evidence="5">
    <location>
        <begin position="1"/>
        <end position="259"/>
    </location>
</feature>
<dbReference type="SUPFAM" id="SSF51069">
    <property type="entry name" value="Carbonic anhydrase"/>
    <property type="match status" value="1"/>
</dbReference>
<comment type="catalytic activity">
    <reaction evidence="4">
        <text>hydrogencarbonate + H(+) = CO2 + H2O</text>
        <dbReference type="Rhea" id="RHEA:10748"/>
        <dbReference type="ChEBI" id="CHEBI:15377"/>
        <dbReference type="ChEBI" id="CHEBI:15378"/>
        <dbReference type="ChEBI" id="CHEBI:16526"/>
        <dbReference type="ChEBI" id="CHEBI:17544"/>
        <dbReference type="EC" id="4.2.1.1"/>
    </reaction>
</comment>
<keyword evidence="4" id="KW-0456">Lyase</keyword>
<accession>A0AA38IZ29</accession>
<comment type="caution">
    <text evidence="6">The sequence shown here is derived from an EMBL/GenBank/DDBJ whole genome shotgun (WGS) entry which is preliminary data.</text>
</comment>
<dbReference type="InterPro" id="IPR018338">
    <property type="entry name" value="Carbonic_anhydrase_a-class_CS"/>
</dbReference>
<dbReference type="Gene3D" id="3.10.200.10">
    <property type="entry name" value="Alpha carbonic anhydrase"/>
    <property type="match status" value="1"/>
</dbReference>
<dbReference type="Proteomes" id="UP001168821">
    <property type="component" value="Unassembled WGS sequence"/>
</dbReference>
<organism evidence="6 7">
    <name type="scientific">Zophobas morio</name>
    <dbReference type="NCBI Taxonomy" id="2755281"/>
    <lineage>
        <taxon>Eukaryota</taxon>
        <taxon>Metazoa</taxon>
        <taxon>Ecdysozoa</taxon>
        <taxon>Arthropoda</taxon>
        <taxon>Hexapoda</taxon>
        <taxon>Insecta</taxon>
        <taxon>Pterygota</taxon>
        <taxon>Neoptera</taxon>
        <taxon>Endopterygota</taxon>
        <taxon>Coleoptera</taxon>
        <taxon>Polyphaga</taxon>
        <taxon>Cucujiformia</taxon>
        <taxon>Tenebrionidae</taxon>
        <taxon>Zophobas</taxon>
    </lineage>
</organism>
<evidence type="ECO:0000256" key="4">
    <source>
        <dbReference type="RuleBase" id="RU367011"/>
    </source>
</evidence>
<dbReference type="EC" id="4.2.1.1" evidence="4"/>
<dbReference type="SMART" id="SM01057">
    <property type="entry name" value="Carb_anhydrase"/>
    <property type="match status" value="1"/>
</dbReference>
<dbReference type="GO" id="GO:0008270">
    <property type="term" value="F:zinc ion binding"/>
    <property type="evidence" value="ECO:0007669"/>
    <property type="project" value="UniProtKB-UniRule"/>
</dbReference>
<sequence>MASGSPGLVPSAQEAARYIQNLADTEPVYESPININIAKTIEIELPPLIWHNLELPPKKMKITNTGYTLILSAKWHQERPYISEGPLLGNYVFSQLHFHWGKNDSEGSEHTIDGAKYPVEMHAVFFKANYLTQESALKEKDGIVVLVYIFKLQSGKNSAFQVLINDVLSVQKAHSSLKMNPLPLHHFMKKFEKDYFLYWGSVTTTVCLHYVLWLVSREPVGISTEQVEELRSMLDANDEPLQGNFRDVQTEPRKVFHACPSGSKYATLLALP</sequence>
<evidence type="ECO:0000313" key="6">
    <source>
        <dbReference type="EMBL" id="KAJ3664840.1"/>
    </source>
</evidence>
<gene>
    <name evidence="6" type="ORF">Zmor_000383</name>
</gene>
<evidence type="ECO:0000256" key="1">
    <source>
        <dbReference type="ARBA" id="ARBA00010718"/>
    </source>
</evidence>
<reference evidence="6" key="1">
    <citation type="journal article" date="2023" name="G3 (Bethesda)">
        <title>Whole genome assemblies of Zophobas morio and Tenebrio molitor.</title>
        <authorList>
            <person name="Kaur S."/>
            <person name="Stinson S.A."/>
            <person name="diCenzo G.C."/>
        </authorList>
    </citation>
    <scope>NUCLEOTIDE SEQUENCE</scope>
    <source>
        <strain evidence="6">QUZm001</strain>
    </source>
</reference>
<protein>
    <recommendedName>
        <fullName evidence="4">Carbonic anhydrase</fullName>
        <ecNumber evidence="4">4.2.1.1</ecNumber>
    </recommendedName>
</protein>
<keyword evidence="2 4" id="KW-0479">Metal-binding</keyword>
<evidence type="ECO:0000259" key="5">
    <source>
        <dbReference type="PROSITE" id="PS51144"/>
    </source>
</evidence>
<keyword evidence="3 4" id="KW-0862">Zinc</keyword>
<proteinExistence type="inferred from homology"/>
<dbReference type="Pfam" id="PF00194">
    <property type="entry name" value="Carb_anhydrase"/>
    <property type="match status" value="1"/>
</dbReference>
<dbReference type="PANTHER" id="PTHR18952:SF233">
    <property type="entry name" value="CARBONIC ANHYDRASE 14"/>
    <property type="match status" value="1"/>
</dbReference>
<dbReference type="InterPro" id="IPR023561">
    <property type="entry name" value="Carbonic_anhydrase_a-class"/>
</dbReference>
<evidence type="ECO:0000313" key="7">
    <source>
        <dbReference type="Proteomes" id="UP001168821"/>
    </source>
</evidence>
<keyword evidence="7" id="KW-1185">Reference proteome</keyword>
<evidence type="ECO:0000256" key="3">
    <source>
        <dbReference type="ARBA" id="ARBA00022833"/>
    </source>
</evidence>
<dbReference type="InterPro" id="IPR036398">
    <property type="entry name" value="CA_dom_sf"/>
</dbReference>
<dbReference type="PROSITE" id="PS00162">
    <property type="entry name" value="ALPHA_CA_1"/>
    <property type="match status" value="1"/>
</dbReference>
<comment type="cofactor">
    <cofactor evidence="4">
        <name>Zn(2+)</name>
        <dbReference type="ChEBI" id="CHEBI:29105"/>
    </cofactor>
</comment>
<dbReference type="PROSITE" id="PS51144">
    <property type="entry name" value="ALPHA_CA_2"/>
    <property type="match status" value="1"/>
</dbReference>
<name>A0AA38IZ29_9CUCU</name>